<organism evidence="1 2">
    <name type="scientific">Rhizoctonia solani 123E</name>
    <dbReference type="NCBI Taxonomy" id="1423351"/>
    <lineage>
        <taxon>Eukaryota</taxon>
        <taxon>Fungi</taxon>
        <taxon>Dikarya</taxon>
        <taxon>Basidiomycota</taxon>
        <taxon>Agaricomycotina</taxon>
        <taxon>Agaricomycetes</taxon>
        <taxon>Cantharellales</taxon>
        <taxon>Ceratobasidiaceae</taxon>
        <taxon>Rhizoctonia</taxon>
    </lineage>
</organism>
<dbReference type="Proteomes" id="UP000027456">
    <property type="component" value="Unassembled WGS sequence"/>
</dbReference>
<gene>
    <name evidence="1" type="ORF">V565_167950</name>
</gene>
<proteinExistence type="predicted"/>
<name>A0A074RQX8_9AGAM</name>
<evidence type="ECO:0000313" key="1">
    <source>
        <dbReference type="EMBL" id="KEP47108.1"/>
    </source>
</evidence>
<evidence type="ECO:0000313" key="2">
    <source>
        <dbReference type="Proteomes" id="UP000027456"/>
    </source>
</evidence>
<keyword evidence="2" id="KW-1185">Reference proteome</keyword>
<protein>
    <submittedName>
        <fullName evidence="1">Uncharacterized protein</fullName>
    </submittedName>
</protein>
<comment type="caution">
    <text evidence="1">The sequence shown here is derived from an EMBL/GenBank/DDBJ whole genome shotgun (WGS) entry which is preliminary data.</text>
</comment>
<dbReference type="EMBL" id="AZST01000839">
    <property type="protein sequence ID" value="KEP47108.1"/>
    <property type="molecule type" value="Genomic_DNA"/>
</dbReference>
<dbReference type="AlphaFoldDB" id="A0A074RQX8"/>
<sequence length="109" mass="12747">HWPISHGLPLGDHHKLACRLYFIAATLHNQYSSIFLTLHRAFEDINIFITTIGWFVEYPTRHFQSAFQQRAQRWTNTEVGHGLPYPTYLDLTTVYCHQVPHHTTECSTP</sequence>
<feature type="non-terminal residue" evidence="1">
    <location>
        <position position="1"/>
    </location>
</feature>
<dbReference type="HOGENOM" id="CLU_2190334_0_0_1"/>
<reference evidence="1 2" key="1">
    <citation type="submission" date="2013-12" db="EMBL/GenBank/DDBJ databases">
        <authorList>
            <person name="Cubeta M."/>
            <person name="Pakala S."/>
            <person name="Fedorova N."/>
            <person name="Thomas E."/>
            <person name="Dean R."/>
            <person name="Jabaji S."/>
            <person name="Neate S."/>
            <person name="Toda T."/>
            <person name="Tavantzis S."/>
            <person name="Vilgalys R."/>
            <person name="Bharathan N."/>
            <person name="Pakala S."/>
            <person name="Losada L.S."/>
            <person name="Zafar N."/>
            <person name="Nierman W."/>
        </authorList>
    </citation>
    <scope>NUCLEOTIDE SEQUENCE [LARGE SCALE GENOMIC DNA]</scope>
    <source>
        <strain evidence="1 2">123E</strain>
    </source>
</reference>
<accession>A0A074RQX8</accession>